<comment type="caution">
    <text evidence="4">The sequence shown here is derived from an EMBL/GenBank/DDBJ whole genome shotgun (WGS) entry which is preliminary data.</text>
</comment>
<dbReference type="RefSeq" id="WP_152766612.1">
    <property type="nucleotide sequence ID" value="NZ_WHLY01000004.1"/>
</dbReference>
<sequence>MKTTLGISAENREIVAHDLAKLLADEFVLYTKTLNAHWNLEGMDFHSVHLYFEELYKQSAEIVDGVAERIRQLDHYAPATLKNFLQLTHLTEQDGGGNDSRSLTAKLLSDHESIIEFIRGTIGEFQEAHHDAGTSDYVTGLMETHEKIAWMLRAHLK</sequence>
<keyword evidence="5" id="KW-1185">Reference proteome</keyword>
<dbReference type="PANTHER" id="PTHR42932">
    <property type="entry name" value="GENERAL STRESS PROTEIN 20U"/>
    <property type="match status" value="1"/>
</dbReference>
<evidence type="ECO:0000313" key="4">
    <source>
        <dbReference type="EMBL" id="MPR37260.1"/>
    </source>
</evidence>
<evidence type="ECO:0000313" key="5">
    <source>
        <dbReference type="Proteomes" id="UP000479293"/>
    </source>
</evidence>
<evidence type="ECO:0000256" key="2">
    <source>
        <dbReference type="RuleBase" id="RU003875"/>
    </source>
</evidence>
<dbReference type="InterPro" id="IPR002177">
    <property type="entry name" value="DPS_DNA-bd"/>
</dbReference>
<dbReference type="PROSITE" id="PS00818">
    <property type="entry name" value="DPS_1"/>
    <property type="match status" value="1"/>
</dbReference>
<dbReference type="SUPFAM" id="SSF47240">
    <property type="entry name" value="Ferritin-like"/>
    <property type="match status" value="1"/>
</dbReference>
<gene>
    <name evidence="4" type="ORF">GBK04_28995</name>
</gene>
<dbReference type="InterPro" id="IPR009078">
    <property type="entry name" value="Ferritin-like_SF"/>
</dbReference>
<protein>
    <submittedName>
        <fullName evidence="4">DNA starvation/stationary phase protection protein</fullName>
    </submittedName>
</protein>
<evidence type="ECO:0000259" key="3">
    <source>
        <dbReference type="Pfam" id="PF00210"/>
    </source>
</evidence>
<dbReference type="InterPro" id="IPR012347">
    <property type="entry name" value="Ferritin-like"/>
</dbReference>
<organism evidence="4 5">
    <name type="scientific">Salmonirosea aquatica</name>
    <dbReference type="NCBI Taxonomy" id="2654236"/>
    <lineage>
        <taxon>Bacteria</taxon>
        <taxon>Pseudomonadati</taxon>
        <taxon>Bacteroidota</taxon>
        <taxon>Cytophagia</taxon>
        <taxon>Cytophagales</taxon>
        <taxon>Spirosomataceae</taxon>
        <taxon>Salmonirosea</taxon>
    </lineage>
</organism>
<dbReference type="EMBL" id="WHLY01000004">
    <property type="protein sequence ID" value="MPR37260.1"/>
    <property type="molecule type" value="Genomic_DNA"/>
</dbReference>
<evidence type="ECO:0000256" key="1">
    <source>
        <dbReference type="ARBA" id="ARBA00009497"/>
    </source>
</evidence>
<accession>A0A7C9BJ15</accession>
<reference evidence="4 5" key="1">
    <citation type="submission" date="2019-10" db="EMBL/GenBank/DDBJ databases">
        <title>Draft Genome Sequence of Cytophagaceae sp. SJW1-29.</title>
        <authorList>
            <person name="Choi A."/>
        </authorList>
    </citation>
    <scope>NUCLEOTIDE SEQUENCE [LARGE SCALE GENOMIC DNA]</scope>
    <source>
        <strain evidence="4 5">SJW1-29</strain>
    </source>
</reference>
<dbReference type="PANTHER" id="PTHR42932:SF3">
    <property type="entry name" value="DNA PROTECTION DURING STARVATION PROTEIN"/>
    <property type="match status" value="1"/>
</dbReference>
<comment type="similarity">
    <text evidence="1 2">Belongs to the Dps family.</text>
</comment>
<feature type="domain" description="Ferritin/DPS" evidence="3">
    <location>
        <begin position="19"/>
        <end position="157"/>
    </location>
</feature>
<dbReference type="PRINTS" id="PR01346">
    <property type="entry name" value="HELNAPAPROT"/>
</dbReference>
<dbReference type="Gene3D" id="1.20.1260.10">
    <property type="match status" value="1"/>
</dbReference>
<dbReference type="CDD" id="cd01043">
    <property type="entry name" value="DPS"/>
    <property type="match status" value="1"/>
</dbReference>
<dbReference type="PIRSF" id="PIRSF005900">
    <property type="entry name" value="Dps"/>
    <property type="match status" value="1"/>
</dbReference>
<dbReference type="Proteomes" id="UP000479293">
    <property type="component" value="Unassembled WGS sequence"/>
</dbReference>
<name>A0A7C9BJ15_9BACT</name>
<dbReference type="InterPro" id="IPR008331">
    <property type="entry name" value="Ferritin_DPS_dom"/>
</dbReference>
<proteinExistence type="inferred from homology"/>
<dbReference type="InterPro" id="IPR023188">
    <property type="entry name" value="DPS_DNA-bd_CS"/>
</dbReference>
<dbReference type="GO" id="GO:0008199">
    <property type="term" value="F:ferric iron binding"/>
    <property type="evidence" value="ECO:0007669"/>
    <property type="project" value="InterPro"/>
</dbReference>
<dbReference type="Pfam" id="PF00210">
    <property type="entry name" value="Ferritin"/>
    <property type="match status" value="1"/>
</dbReference>
<dbReference type="GO" id="GO:0016722">
    <property type="term" value="F:oxidoreductase activity, acting on metal ions"/>
    <property type="evidence" value="ECO:0007669"/>
    <property type="project" value="InterPro"/>
</dbReference>
<dbReference type="AlphaFoldDB" id="A0A7C9BJ15"/>
<dbReference type="PROSITE" id="PS00819">
    <property type="entry name" value="DPS_2"/>
    <property type="match status" value="1"/>
</dbReference>